<reference evidence="1 2" key="1">
    <citation type="submission" date="2018-05" db="EMBL/GenBank/DDBJ databases">
        <title>Description of Sphingomonas pokkalii sp nov, isolated from the rhizosphere of saline tolerant pokkali rice and its draft genome analysis.</title>
        <authorList>
            <person name="Menon R."/>
            <person name="Kumari S."/>
            <person name="Rameshkumar N."/>
        </authorList>
    </citation>
    <scope>NUCLEOTIDE SEQUENCE [LARGE SCALE GENOMIC DNA]</scope>
    <source>
        <strain evidence="1 2">L3B27</strain>
    </source>
</reference>
<keyword evidence="2" id="KW-1185">Reference proteome</keyword>
<sequence length="324" mass="33617">MVLAWIGLRAMMLMPAAELPAPLVPPGPSRRVAHPRMTPLPPLAYGSSVSRNVVRWQPDAAPLHRSPSPLPPPAGGRLPVLLARPADIAAPDPVPAGPKARIVPDAPPPPPVVARRYDRWRASLWLVARPGSGIGAVPGAGQIGGSQYGLRIVRPLGSETPIAAVGRVAGPLAGRGAEAAIGLEWQVARPIRLIVERRIPLDGGAGGSGVGVIFGIDHPLGPRLRIEAYGQAGVILRGRPAPYVDGAGRLIRRLFEGHGIDVSSGAGLWGAAQREARRLDAGPSLVVGVPLGASRARIALDWRQRIAGDGRPGSGLALSIGSDF</sequence>
<protein>
    <submittedName>
        <fullName evidence="1">Uncharacterized protein</fullName>
    </submittedName>
</protein>
<dbReference type="Proteomes" id="UP000245890">
    <property type="component" value="Unassembled WGS sequence"/>
</dbReference>
<comment type="caution">
    <text evidence="1">The sequence shown here is derived from an EMBL/GenBank/DDBJ whole genome shotgun (WGS) entry which is preliminary data.</text>
</comment>
<dbReference type="EMBL" id="QENQ01000001">
    <property type="protein sequence ID" value="PVX27969.1"/>
    <property type="molecule type" value="Genomic_DNA"/>
</dbReference>
<accession>A0A2U0S9G8</accession>
<proteinExistence type="predicted"/>
<organism evidence="1 2">
    <name type="scientific">Sphingomonas pokkalii</name>
    <dbReference type="NCBI Taxonomy" id="2175090"/>
    <lineage>
        <taxon>Bacteria</taxon>
        <taxon>Pseudomonadati</taxon>
        <taxon>Pseudomonadota</taxon>
        <taxon>Alphaproteobacteria</taxon>
        <taxon>Sphingomonadales</taxon>
        <taxon>Sphingomonadaceae</taxon>
        <taxon>Sphingomonas</taxon>
    </lineage>
</organism>
<evidence type="ECO:0000313" key="2">
    <source>
        <dbReference type="Proteomes" id="UP000245890"/>
    </source>
</evidence>
<gene>
    <name evidence="1" type="ORF">DD559_00235</name>
</gene>
<evidence type="ECO:0000313" key="1">
    <source>
        <dbReference type="EMBL" id="PVX27969.1"/>
    </source>
</evidence>
<dbReference type="AlphaFoldDB" id="A0A2U0S9G8"/>
<name>A0A2U0S9G8_9SPHN</name>